<protein>
    <submittedName>
        <fullName evidence="2">Uncharacterized protein</fullName>
    </submittedName>
</protein>
<feature type="region of interest" description="Disordered" evidence="1">
    <location>
        <begin position="617"/>
        <end position="641"/>
    </location>
</feature>
<dbReference type="PANTHER" id="PTHR36741">
    <property type="entry name" value="OS07G0100500 PROTEIN"/>
    <property type="match status" value="1"/>
</dbReference>
<keyword evidence="3" id="KW-1185">Reference proteome</keyword>
<feature type="compositionally biased region" description="Basic and acidic residues" evidence="1">
    <location>
        <begin position="626"/>
        <end position="641"/>
    </location>
</feature>
<sequence>MDPLTLRIQHRKIGDDYSGNDTDLVLDGDEDEYGVIRCLRAMDLQVLGACRAEERLKPFVKVRDMSKSTGDDHLMSQLSKHFDASEVGMLVRCLCVPLVSIRVGKVLKHGNFLYPTTTRGHLNLTLLPSSDMRIMFCGDQGCNEKIGVVRHNFESFEVSIEEISADHSGLSFRLNLSIDEVAYFWCSEKSKLHGVELLEKMKYFLQRSPSLSQLTGICQTRLDSFATHLRTYFVVSTCSIEQPSGSLSDSSYVVATNSCLRGSDLNNISSSSNIGNSQSCLNVFQPGKGHSIHEGSLSPRLNTFNNSAVGGLPFLGAGYRGILKRSGDINTDLFVSTSLDVTKPFSDMQSSSKNSHFDECVFKQGNDNLDSNLVHLPCLTSPASYLRSLNLHFPLPQLPSLTPCYCWSPPSTSSFQNIPSPSVLPHMVAESLPMPPLSSFSSSSGSLPFLPKESSLEQSHIPIFDFSSIIPGSAYVSMSSSQQIPTFVPYMADPIVHIPVIGVCSSGPGYLVSAGPAITSSLPPCLLPSRASLTEESLVEKNARETLRMLMASTPTDPQYMKVLNTAQENLAKQGSRSGGMLAVTQGVDTIKSDFCLMGFTSLIEPAVSSECGIGIENGEGFNNRNETDVGKEDVKKESES</sequence>
<proteinExistence type="predicted"/>
<dbReference type="OMA" id="KPQCAAI"/>
<evidence type="ECO:0000313" key="3">
    <source>
        <dbReference type="Proteomes" id="UP000036987"/>
    </source>
</evidence>
<evidence type="ECO:0000256" key="1">
    <source>
        <dbReference type="SAM" id="MobiDB-lite"/>
    </source>
</evidence>
<gene>
    <name evidence="2" type="ORF">ZOSMA_239G00130</name>
</gene>
<comment type="caution">
    <text evidence="2">The sequence shown here is derived from an EMBL/GenBank/DDBJ whole genome shotgun (WGS) entry which is preliminary data.</text>
</comment>
<name>A0A0K9PJT9_ZOSMR</name>
<dbReference type="OrthoDB" id="1921521at2759"/>
<evidence type="ECO:0000313" key="2">
    <source>
        <dbReference type="EMBL" id="KMZ68507.1"/>
    </source>
</evidence>
<organism evidence="2 3">
    <name type="scientific">Zostera marina</name>
    <name type="common">Eelgrass</name>
    <dbReference type="NCBI Taxonomy" id="29655"/>
    <lineage>
        <taxon>Eukaryota</taxon>
        <taxon>Viridiplantae</taxon>
        <taxon>Streptophyta</taxon>
        <taxon>Embryophyta</taxon>
        <taxon>Tracheophyta</taxon>
        <taxon>Spermatophyta</taxon>
        <taxon>Magnoliopsida</taxon>
        <taxon>Liliopsida</taxon>
        <taxon>Zosteraceae</taxon>
        <taxon>Zostera</taxon>
    </lineage>
</organism>
<accession>A0A0K9PJT9</accession>
<dbReference type="AlphaFoldDB" id="A0A0K9PJT9"/>
<dbReference type="Proteomes" id="UP000036987">
    <property type="component" value="Unassembled WGS sequence"/>
</dbReference>
<reference evidence="3" key="1">
    <citation type="journal article" date="2016" name="Nature">
        <title>The genome of the seagrass Zostera marina reveals angiosperm adaptation to the sea.</title>
        <authorList>
            <person name="Olsen J.L."/>
            <person name="Rouze P."/>
            <person name="Verhelst B."/>
            <person name="Lin Y.-C."/>
            <person name="Bayer T."/>
            <person name="Collen J."/>
            <person name="Dattolo E."/>
            <person name="De Paoli E."/>
            <person name="Dittami S."/>
            <person name="Maumus F."/>
            <person name="Michel G."/>
            <person name="Kersting A."/>
            <person name="Lauritano C."/>
            <person name="Lohaus R."/>
            <person name="Toepel M."/>
            <person name="Tonon T."/>
            <person name="Vanneste K."/>
            <person name="Amirebrahimi M."/>
            <person name="Brakel J."/>
            <person name="Bostroem C."/>
            <person name="Chovatia M."/>
            <person name="Grimwood J."/>
            <person name="Jenkins J.W."/>
            <person name="Jueterbock A."/>
            <person name="Mraz A."/>
            <person name="Stam W.T."/>
            <person name="Tice H."/>
            <person name="Bornberg-Bauer E."/>
            <person name="Green P.J."/>
            <person name="Pearson G.A."/>
            <person name="Procaccini G."/>
            <person name="Duarte C.M."/>
            <person name="Schmutz J."/>
            <person name="Reusch T.B.H."/>
            <person name="Van de Peer Y."/>
        </authorList>
    </citation>
    <scope>NUCLEOTIDE SEQUENCE [LARGE SCALE GENOMIC DNA]</scope>
    <source>
        <strain evidence="3">cv. Finnish</strain>
    </source>
</reference>
<dbReference type="PANTHER" id="PTHR36741:SF1">
    <property type="entry name" value="OS07G0100500 PROTEIN"/>
    <property type="match status" value="1"/>
</dbReference>
<dbReference type="EMBL" id="LFYR01000838">
    <property type="protein sequence ID" value="KMZ68507.1"/>
    <property type="molecule type" value="Genomic_DNA"/>
</dbReference>